<dbReference type="Proteomes" id="UP000004121">
    <property type="component" value="Unassembled WGS sequence"/>
</dbReference>
<dbReference type="EMBL" id="ACKX01000030">
    <property type="protein sequence ID" value="EEJ52434.1"/>
    <property type="molecule type" value="Genomic_DNA"/>
</dbReference>
<reference evidence="1 2" key="1">
    <citation type="submission" date="2009-04" db="EMBL/GenBank/DDBJ databases">
        <authorList>
            <person name="Qin X."/>
            <person name="Bachman B."/>
            <person name="Battles P."/>
            <person name="Bell A."/>
            <person name="Bess C."/>
            <person name="Bickham C."/>
            <person name="Chaboub L."/>
            <person name="Chen D."/>
            <person name="Coyle M."/>
            <person name="Deiros D.R."/>
            <person name="Dinh H."/>
            <person name="Forbes L."/>
            <person name="Fowler G."/>
            <person name="Francisco L."/>
            <person name="Fu Q."/>
            <person name="Gubbala S."/>
            <person name="Hale W."/>
            <person name="Han Y."/>
            <person name="Hemphill L."/>
            <person name="Highlander S.K."/>
            <person name="Hirani K."/>
            <person name="Hogues M."/>
            <person name="Jackson L."/>
            <person name="Jakkamsetti A."/>
            <person name="Javaid M."/>
            <person name="Jiang H."/>
            <person name="Korchina V."/>
            <person name="Kovar C."/>
            <person name="Lara F."/>
            <person name="Lee S."/>
            <person name="Mata R."/>
            <person name="Mathew T."/>
            <person name="Moen C."/>
            <person name="Morales K."/>
            <person name="Munidasa M."/>
            <person name="Nazareth L."/>
            <person name="Ngo R."/>
            <person name="Nguyen L."/>
            <person name="Okwuonu G."/>
            <person name="Ongeri F."/>
            <person name="Patil S."/>
            <person name="Petrosino J."/>
            <person name="Pham C."/>
            <person name="Pham P."/>
            <person name="Pu L.-L."/>
            <person name="Puazo M."/>
            <person name="Raj R."/>
            <person name="Reid J."/>
            <person name="Rouhana J."/>
            <person name="Saada N."/>
            <person name="Shang Y."/>
            <person name="Simmons D."/>
            <person name="Thornton R."/>
            <person name="Warren J."/>
            <person name="Weissenberger G."/>
            <person name="Zhang J."/>
            <person name="Zhang L."/>
            <person name="Zhou C."/>
            <person name="Zhu D."/>
            <person name="Muzny D."/>
            <person name="Worley K."/>
            <person name="Gibbs R."/>
        </authorList>
    </citation>
    <scope>NUCLEOTIDE SEQUENCE [LARGE SCALE GENOMIC DNA]</scope>
    <source>
        <strain evidence="1 2">F0268</strain>
    </source>
</reference>
<dbReference type="AlphaFoldDB" id="C2KUW8"/>
<comment type="caution">
    <text evidence="1">The sequence shown here is derived from an EMBL/GenBank/DDBJ whole genome shotgun (WGS) entry which is preliminary data.</text>
</comment>
<evidence type="ECO:0000313" key="1">
    <source>
        <dbReference type="EMBL" id="EEJ52434.1"/>
    </source>
</evidence>
<accession>C2KUW8</accession>
<proteinExistence type="predicted"/>
<keyword evidence="2" id="KW-1185">Reference proteome</keyword>
<dbReference type="HOGENOM" id="CLU_3202795_0_0_9"/>
<protein>
    <submittedName>
        <fullName evidence="1">Uncharacterized protein</fullName>
    </submittedName>
</protein>
<organism evidence="1 2">
    <name type="scientific">Oribacterium sinus F0268</name>
    <dbReference type="NCBI Taxonomy" id="585501"/>
    <lineage>
        <taxon>Bacteria</taxon>
        <taxon>Bacillati</taxon>
        <taxon>Bacillota</taxon>
        <taxon>Clostridia</taxon>
        <taxon>Lachnospirales</taxon>
        <taxon>Lachnospiraceae</taxon>
        <taxon>Oribacterium</taxon>
    </lineage>
</organism>
<evidence type="ECO:0000313" key="2">
    <source>
        <dbReference type="Proteomes" id="UP000004121"/>
    </source>
</evidence>
<dbReference type="InParanoid" id="C2KUW8"/>
<gene>
    <name evidence="1" type="ORF">HMPREF6123_0287</name>
</gene>
<name>C2KUW8_9FIRM</name>
<sequence>MFCKILIQSLFFKFFSLKNIENSSALGYFFPKTKLFFLYYILSSS</sequence>